<accession>A0A1T0CS22</accession>
<keyword evidence="4" id="KW-1185">Reference proteome</keyword>
<dbReference type="Proteomes" id="UP000190683">
    <property type="component" value="Unassembled WGS sequence"/>
</dbReference>
<dbReference type="SUPFAM" id="SSF102829">
    <property type="entry name" value="Cell division protein ZapA-like"/>
    <property type="match status" value="1"/>
</dbReference>
<keyword evidence="2" id="KW-0175">Coiled coil</keyword>
<keyword evidence="3" id="KW-0131">Cell cycle</keyword>
<dbReference type="InterPro" id="IPR036192">
    <property type="entry name" value="Cell_div_ZapA-like_sf"/>
</dbReference>
<proteinExistence type="inferred from homology"/>
<protein>
    <submittedName>
        <fullName evidence="3">Cell division protein ZapA</fullName>
    </submittedName>
</protein>
<dbReference type="Pfam" id="PF05164">
    <property type="entry name" value="ZapA"/>
    <property type="match status" value="1"/>
</dbReference>
<dbReference type="AlphaFoldDB" id="A0A1T0CS22"/>
<name>A0A1T0CS22_9GAMM</name>
<dbReference type="InterPro" id="IPR007838">
    <property type="entry name" value="Cell_div_ZapA-like"/>
</dbReference>
<dbReference type="STRING" id="573983.B0681_05760"/>
<evidence type="ECO:0000313" key="3">
    <source>
        <dbReference type="EMBL" id="OOS24961.1"/>
    </source>
</evidence>
<evidence type="ECO:0000256" key="1">
    <source>
        <dbReference type="ARBA" id="ARBA00010074"/>
    </source>
</evidence>
<reference evidence="3 4" key="1">
    <citation type="submission" date="2017-02" db="EMBL/GenBank/DDBJ databases">
        <title>Draft genome sequence of Moraxella porci CCUG 54912T type strain.</title>
        <authorList>
            <person name="Salva-Serra F."/>
            <person name="Engstrom-Jakobsson H."/>
            <person name="Thorell K."/>
            <person name="Jaen-Luchoro D."/>
            <person name="Gonzales-Siles L."/>
            <person name="Karlsson R."/>
            <person name="Yazdan S."/>
            <person name="Boulund F."/>
            <person name="Johnning A."/>
            <person name="Engstrand L."/>
            <person name="Kristiansson E."/>
            <person name="Moore E."/>
        </authorList>
    </citation>
    <scope>NUCLEOTIDE SEQUENCE [LARGE SCALE GENOMIC DNA]</scope>
    <source>
        <strain evidence="3 4">CCUG 54912</strain>
    </source>
</reference>
<dbReference type="EMBL" id="MUYV01000006">
    <property type="protein sequence ID" value="OOS24961.1"/>
    <property type="molecule type" value="Genomic_DNA"/>
</dbReference>
<evidence type="ECO:0000313" key="4">
    <source>
        <dbReference type="Proteomes" id="UP000190683"/>
    </source>
</evidence>
<dbReference type="InterPro" id="IPR042233">
    <property type="entry name" value="Cell_div_ZapA_N"/>
</dbReference>
<organism evidence="3 4">
    <name type="scientific">Moraxella porci DSM 25326</name>
    <dbReference type="NCBI Taxonomy" id="573983"/>
    <lineage>
        <taxon>Bacteria</taxon>
        <taxon>Pseudomonadati</taxon>
        <taxon>Pseudomonadota</taxon>
        <taxon>Gammaproteobacteria</taxon>
        <taxon>Moraxellales</taxon>
        <taxon>Moraxellaceae</taxon>
        <taxon>Moraxella</taxon>
    </lineage>
</organism>
<gene>
    <name evidence="3" type="ORF">B0681_05760</name>
</gene>
<dbReference type="Gene3D" id="3.30.160.880">
    <property type="entry name" value="Cell division protein ZapA protomer, N-terminal domain"/>
    <property type="match status" value="1"/>
</dbReference>
<dbReference type="RefSeq" id="WP_078317797.1">
    <property type="nucleotide sequence ID" value="NZ_MUYV01000006.1"/>
</dbReference>
<comment type="caution">
    <text evidence="3">The sequence shown here is derived from an EMBL/GenBank/DDBJ whole genome shotgun (WGS) entry which is preliminary data.</text>
</comment>
<sequence>MSQETTQDQTVQASAIIAKEEFRPIDISIAGTPHRIVCPVDEIKNLEQGAEFINQKIRDLRRDIKHKTPSNEEFLVLVCLDLYDQVQALSRHNEAHESEKKQIAAMIDKINNQARSML</sequence>
<comment type="similarity">
    <text evidence="1">Belongs to the ZapA family. Type 1 subfamily.</text>
</comment>
<dbReference type="GO" id="GO:0051301">
    <property type="term" value="P:cell division"/>
    <property type="evidence" value="ECO:0007669"/>
    <property type="project" value="UniProtKB-KW"/>
</dbReference>
<keyword evidence="3" id="KW-0132">Cell division</keyword>
<evidence type="ECO:0000256" key="2">
    <source>
        <dbReference type="ARBA" id="ARBA00023054"/>
    </source>
</evidence>